<dbReference type="EMBL" id="BMAT01003719">
    <property type="protein sequence ID" value="GFR61174.1"/>
    <property type="molecule type" value="Genomic_DNA"/>
</dbReference>
<sequence length="167" mass="19704">MLHATCYTLRSTRYMLDATCYTLHTTRYMLHTERYMLDATFYTLLATRYVLHATCCTLHATRYRLHATRYLLHTTCYTLHATRCTFHTLGYKTLHCHATCFIHWAILQEAEGFRFIFSEDEFFGRRCSDFAFAANEKKTKAINHMVSRAFPSQRITRRVSASSSWEP</sequence>
<dbReference type="Proteomes" id="UP000762676">
    <property type="component" value="Unassembled WGS sequence"/>
</dbReference>
<reference evidence="1 2" key="1">
    <citation type="journal article" date="2021" name="Elife">
        <title>Chloroplast acquisition without the gene transfer in kleptoplastic sea slugs, Plakobranchus ocellatus.</title>
        <authorList>
            <person name="Maeda T."/>
            <person name="Takahashi S."/>
            <person name="Yoshida T."/>
            <person name="Shimamura S."/>
            <person name="Takaki Y."/>
            <person name="Nagai Y."/>
            <person name="Toyoda A."/>
            <person name="Suzuki Y."/>
            <person name="Arimoto A."/>
            <person name="Ishii H."/>
            <person name="Satoh N."/>
            <person name="Nishiyama T."/>
            <person name="Hasebe M."/>
            <person name="Maruyama T."/>
            <person name="Minagawa J."/>
            <person name="Obokata J."/>
            <person name="Shigenobu S."/>
        </authorList>
    </citation>
    <scope>NUCLEOTIDE SEQUENCE [LARGE SCALE GENOMIC DNA]</scope>
</reference>
<protein>
    <submittedName>
        <fullName evidence="1">Dynein heavy chain</fullName>
    </submittedName>
</protein>
<organism evidence="1 2">
    <name type="scientific">Elysia marginata</name>
    <dbReference type="NCBI Taxonomy" id="1093978"/>
    <lineage>
        <taxon>Eukaryota</taxon>
        <taxon>Metazoa</taxon>
        <taxon>Spiralia</taxon>
        <taxon>Lophotrochozoa</taxon>
        <taxon>Mollusca</taxon>
        <taxon>Gastropoda</taxon>
        <taxon>Heterobranchia</taxon>
        <taxon>Euthyneura</taxon>
        <taxon>Panpulmonata</taxon>
        <taxon>Sacoglossa</taxon>
        <taxon>Placobranchoidea</taxon>
        <taxon>Plakobranchidae</taxon>
        <taxon>Elysia</taxon>
    </lineage>
</organism>
<dbReference type="AlphaFoldDB" id="A0AAV4EK14"/>
<proteinExistence type="predicted"/>
<evidence type="ECO:0000313" key="2">
    <source>
        <dbReference type="Proteomes" id="UP000762676"/>
    </source>
</evidence>
<name>A0AAV4EK14_9GAST</name>
<evidence type="ECO:0000313" key="1">
    <source>
        <dbReference type="EMBL" id="GFR61174.1"/>
    </source>
</evidence>
<keyword evidence="2" id="KW-1185">Reference proteome</keyword>
<comment type="caution">
    <text evidence="1">The sequence shown here is derived from an EMBL/GenBank/DDBJ whole genome shotgun (WGS) entry which is preliminary data.</text>
</comment>
<accession>A0AAV4EK14</accession>
<gene>
    <name evidence="1" type="ORF">ElyMa_001839000</name>
</gene>